<keyword evidence="1" id="KW-0472">Membrane</keyword>
<dbReference type="OrthoDB" id="2663636at2"/>
<evidence type="ECO:0000256" key="1">
    <source>
        <dbReference type="SAM" id="Phobius"/>
    </source>
</evidence>
<name>A0A264W4W8_9BACL</name>
<reference evidence="2 3" key="1">
    <citation type="submission" date="2017-07" db="EMBL/GenBank/DDBJ databases">
        <title>Tetzosporium hominis gen.nov. sp.nov.</title>
        <authorList>
            <person name="Tetz G."/>
            <person name="Tetz V."/>
        </authorList>
    </citation>
    <scope>NUCLEOTIDE SEQUENCE [LARGE SCALE GENOMIC DNA]</scope>
    <source>
        <strain evidence="2 3">VT-49</strain>
    </source>
</reference>
<organism evidence="2 3">
    <name type="scientific">Tetzosporium hominis</name>
    <dbReference type="NCBI Taxonomy" id="2020506"/>
    <lineage>
        <taxon>Bacteria</taxon>
        <taxon>Bacillati</taxon>
        <taxon>Bacillota</taxon>
        <taxon>Bacilli</taxon>
        <taxon>Bacillales</taxon>
        <taxon>Caryophanaceae</taxon>
        <taxon>Tetzosporium</taxon>
    </lineage>
</organism>
<dbReference type="Proteomes" id="UP000217065">
    <property type="component" value="Unassembled WGS sequence"/>
</dbReference>
<keyword evidence="3" id="KW-1185">Reference proteome</keyword>
<dbReference type="EMBL" id="NOKQ01000189">
    <property type="protein sequence ID" value="OZS78638.1"/>
    <property type="molecule type" value="Genomic_DNA"/>
</dbReference>
<sequence>MKNFILGIVLFGAGTVLTSATLLAATIYATSAESWSGDSKVRSVLFSGSYVDSEPIFLGFPFVIGILLFLSGGTIIFVHWYKEWLQEADAKVEQVKKETPQNS</sequence>
<proteinExistence type="predicted"/>
<keyword evidence="1" id="KW-0812">Transmembrane</keyword>
<evidence type="ECO:0000313" key="2">
    <source>
        <dbReference type="EMBL" id="OZS78638.1"/>
    </source>
</evidence>
<protein>
    <submittedName>
        <fullName evidence="2">Uncharacterized protein</fullName>
    </submittedName>
</protein>
<evidence type="ECO:0000313" key="3">
    <source>
        <dbReference type="Proteomes" id="UP000217065"/>
    </source>
</evidence>
<accession>A0A264W4W8</accession>
<gene>
    <name evidence="2" type="ORF">CF394_04960</name>
</gene>
<dbReference type="AlphaFoldDB" id="A0A264W4W8"/>
<dbReference type="RefSeq" id="WP_094942136.1">
    <property type="nucleotide sequence ID" value="NZ_NOKQ01000189.1"/>
</dbReference>
<keyword evidence="1" id="KW-1133">Transmembrane helix</keyword>
<comment type="caution">
    <text evidence="2">The sequence shown here is derived from an EMBL/GenBank/DDBJ whole genome shotgun (WGS) entry which is preliminary data.</text>
</comment>
<feature type="transmembrane region" description="Helical" evidence="1">
    <location>
        <begin position="56"/>
        <end position="81"/>
    </location>
</feature>